<name>A0A9P6FZX6_9FUNG</name>
<dbReference type="Gene3D" id="2.70.130.10">
    <property type="entry name" value="Mannose-6-phosphate receptor binding domain"/>
    <property type="match status" value="1"/>
</dbReference>
<dbReference type="AlphaFoldDB" id="A0A9P6FZX6"/>
<dbReference type="Pfam" id="PF09451">
    <property type="entry name" value="ATG27"/>
    <property type="match status" value="1"/>
</dbReference>
<evidence type="ECO:0000256" key="2">
    <source>
        <dbReference type="ARBA" id="ARBA00004358"/>
    </source>
</evidence>
<keyword evidence="10" id="KW-0653">Protein transport</keyword>
<evidence type="ECO:0000256" key="15">
    <source>
        <dbReference type="ARBA" id="ARBA00023136"/>
    </source>
</evidence>
<evidence type="ECO:0000256" key="1">
    <source>
        <dbReference type="ARBA" id="ARBA00004304"/>
    </source>
</evidence>
<dbReference type="GO" id="GO:0031966">
    <property type="term" value="C:mitochondrial membrane"/>
    <property type="evidence" value="ECO:0007669"/>
    <property type="project" value="UniProtKB-SubCell"/>
</dbReference>
<evidence type="ECO:0000256" key="7">
    <source>
        <dbReference type="ARBA" id="ARBA00022448"/>
    </source>
</evidence>
<evidence type="ECO:0000256" key="17">
    <source>
        <dbReference type="ARBA" id="ARBA00023329"/>
    </source>
</evidence>
<dbReference type="InterPro" id="IPR044865">
    <property type="entry name" value="MRH_dom"/>
</dbReference>
<evidence type="ECO:0000313" key="22">
    <source>
        <dbReference type="Proteomes" id="UP000780801"/>
    </source>
</evidence>
<dbReference type="EMBL" id="JAABOA010000303">
    <property type="protein sequence ID" value="KAF9584898.1"/>
    <property type="molecule type" value="Genomic_DNA"/>
</dbReference>
<feature type="signal peptide" evidence="19">
    <location>
        <begin position="1"/>
        <end position="26"/>
    </location>
</feature>
<keyword evidence="16" id="KW-1015">Disulfide bond</keyword>
<dbReference type="PANTHER" id="PTHR15071">
    <property type="entry name" value="MANNOSE-6-PHOSPHATE RECEPTOR FAMILY MEMBER"/>
    <property type="match status" value="1"/>
</dbReference>
<keyword evidence="17" id="KW-0968">Cytoplasmic vesicle</keyword>
<sequence>MIRLATRRGAFAAFTILASLLATTMAQGETPAFNYENIVIDGHTYNISAFNETAYTVAGQVRTGHPNNYRYDYTLNPCKALAVPEGQDKTHCVAGTWVCQDVKVVYENGTTTTFLLQPIAGSFPAKDGAPARDVAALASRVTTQEDTSQAPWNLTLKGGVIDGQEQSAVITFVCDETATDATVAPTLDSDSGGVARFTWKSSHACPKQIQNPHDEGMSGFGIFMTVLLVFGFLYMSLGAFYNHQKFGARGLDMIPHFEFLKDFPYLVIDVSRHVWDAVTGRSRGNRGGYVSV</sequence>
<gene>
    <name evidence="21" type="ORF">BGW38_004762</name>
</gene>
<dbReference type="GO" id="GO:0030659">
    <property type="term" value="C:cytoplasmic vesicle membrane"/>
    <property type="evidence" value="ECO:0007669"/>
    <property type="project" value="UniProtKB-SubCell"/>
</dbReference>
<evidence type="ECO:0000313" key="21">
    <source>
        <dbReference type="EMBL" id="KAF9584898.1"/>
    </source>
</evidence>
<dbReference type="InterPro" id="IPR018939">
    <property type="entry name" value="Autophagy-rel_prot_27"/>
</dbReference>
<proteinExistence type="inferred from homology"/>
<evidence type="ECO:0000256" key="13">
    <source>
        <dbReference type="ARBA" id="ARBA00023034"/>
    </source>
</evidence>
<dbReference type="Proteomes" id="UP000780801">
    <property type="component" value="Unassembled WGS sequence"/>
</dbReference>
<evidence type="ECO:0000256" key="14">
    <source>
        <dbReference type="ARBA" id="ARBA00023128"/>
    </source>
</evidence>
<evidence type="ECO:0000256" key="18">
    <source>
        <dbReference type="SAM" id="Phobius"/>
    </source>
</evidence>
<evidence type="ECO:0000256" key="12">
    <source>
        <dbReference type="ARBA" id="ARBA00023006"/>
    </source>
</evidence>
<keyword evidence="12" id="KW-0072">Autophagy</keyword>
<evidence type="ECO:0000256" key="8">
    <source>
        <dbReference type="ARBA" id="ARBA00022692"/>
    </source>
</evidence>
<evidence type="ECO:0000256" key="11">
    <source>
        <dbReference type="ARBA" id="ARBA00022989"/>
    </source>
</evidence>
<evidence type="ECO:0000256" key="19">
    <source>
        <dbReference type="SAM" id="SignalP"/>
    </source>
</evidence>
<keyword evidence="14" id="KW-0496">Mitochondrion</keyword>
<comment type="similarity">
    <text evidence="5">Belongs to the ATG27 family.</text>
</comment>
<keyword evidence="8 18" id="KW-0812">Transmembrane</keyword>
<dbReference type="InterPro" id="IPR009011">
    <property type="entry name" value="Man6P_isomerase_rcpt-bd_dom_sf"/>
</dbReference>
<protein>
    <recommendedName>
        <fullName evidence="6">Autophagy-related protein 27</fullName>
    </recommendedName>
</protein>
<evidence type="ECO:0000256" key="9">
    <source>
        <dbReference type="ARBA" id="ARBA00022729"/>
    </source>
</evidence>
<keyword evidence="11 18" id="KW-1133">Transmembrane helix</keyword>
<organism evidence="21 22">
    <name type="scientific">Lunasporangiospora selenospora</name>
    <dbReference type="NCBI Taxonomy" id="979761"/>
    <lineage>
        <taxon>Eukaryota</taxon>
        <taxon>Fungi</taxon>
        <taxon>Fungi incertae sedis</taxon>
        <taxon>Mucoromycota</taxon>
        <taxon>Mortierellomycotina</taxon>
        <taxon>Mortierellomycetes</taxon>
        <taxon>Mortierellales</taxon>
        <taxon>Mortierellaceae</taxon>
        <taxon>Lunasporangiospora</taxon>
    </lineage>
</organism>
<feature type="chain" id="PRO_5040198225" description="Autophagy-related protein 27" evidence="19">
    <location>
        <begin position="27"/>
        <end position="292"/>
    </location>
</feature>
<reference evidence="21" key="1">
    <citation type="journal article" date="2020" name="Fungal Divers.">
        <title>Resolving the Mortierellaceae phylogeny through synthesis of multi-gene phylogenetics and phylogenomics.</title>
        <authorList>
            <person name="Vandepol N."/>
            <person name="Liber J."/>
            <person name="Desiro A."/>
            <person name="Na H."/>
            <person name="Kennedy M."/>
            <person name="Barry K."/>
            <person name="Grigoriev I.V."/>
            <person name="Miller A.N."/>
            <person name="O'Donnell K."/>
            <person name="Stajich J.E."/>
            <person name="Bonito G."/>
        </authorList>
    </citation>
    <scope>NUCLEOTIDE SEQUENCE</scope>
    <source>
        <strain evidence="21">KOD1015</strain>
    </source>
</reference>
<keyword evidence="22" id="KW-1185">Reference proteome</keyword>
<keyword evidence="13" id="KW-0333">Golgi apparatus</keyword>
<dbReference type="GO" id="GO:0000139">
    <property type="term" value="C:Golgi membrane"/>
    <property type="evidence" value="ECO:0007669"/>
    <property type="project" value="UniProtKB-SubCell"/>
</dbReference>
<dbReference type="OrthoDB" id="29460at2759"/>
<evidence type="ECO:0000256" key="5">
    <source>
        <dbReference type="ARBA" id="ARBA00005363"/>
    </source>
</evidence>
<dbReference type="GO" id="GO:0006914">
    <property type="term" value="P:autophagy"/>
    <property type="evidence" value="ECO:0007669"/>
    <property type="project" value="UniProtKB-KW"/>
</dbReference>
<keyword evidence="7" id="KW-0813">Transport</keyword>
<dbReference type="GO" id="GO:0034045">
    <property type="term" value="C:phagophore assembly site membrane"/>
    <property type="evidence" value="ECO:0007669"/>
    <property type="project" value="UniProtKB-SubCell"/>
</dbReference>
<feature type="domain" description="MRH" evidence="20">
    <location>
        <begin position="34"/>
        <end position="207"/>
    </location>
</feature>
<evidence type="ECO:0000259" key="20">
    <source>
        <dbReference type="PROSITE" id="PS51914"/>
    </source>
</evidence>
<dbReference type="SUPFAM" id="SSF50911">
    <property type="entry name" value="Mannose 6-phosphate receptor domain"/>
    <property type="match status" value="1"/>
</dbReference>
<keyword evidence="15 18" id="KW-0472">Membrane</keyword>
<dbReference type="PROSITE" id="PS51914">
    <property type="entry name" value="MRH"/>
    <property type="match status" value="1"/>
</dbReference>
<dbReference type="GO" id="GO:0015031">
    <property type="term" value="P:protein transport"/>
    <property type="evidence" value="ECO:0007669"/>
    <property type="project" value="UniProtKB-KW"/>
</dbReference>
<feature type="transmembrane region" description="Helical" evidence="18">
    <location>
        <begin position="220"/>
        <end position="241"/>
    </location>
</feature>
<comment type="subcellular location">
    <subcellularLocation>
        <location evidence="2">Cytoplasmic vesicle membrane</location>
        <topology evidence="2">Single-pass type I membrane protein</topology>
    </subcellularLocation>
    <subcellularLocation>
        <location evidence="4">Golgi apparatus membrane</location>
        <topology evidence="4">Single-pass type I membrane protein</topology>
    </subcellularLocation>
    <subcellularLocation>
        <location evidence="1">Mitochondrion membrane</location>
        <topology evidence="1">Single-pass membrane protein</topology>
    </subcellularLocation>
    <subcellularLocation>
        <location evidence="3">Preautophagosomal structure membrane</location>
        <topology evidence="3">Single-pass type I membrane protein</topology>
    </subcellularLocation>
</comment>
<evidence type="ECO:0000256" key="16">
    <source>
        <dbReference type="ARBA" id="ARBA00023157"/>
    </source>
</evidence>
<comment type="caution">
    <text evidence="21">The sequence shown here is derived from an EMBL/GenBank/DDBJ whole genome shotgun (WGS) entry which is preliminary data.</text>
</comment>
<evidence type="ECO:0000256" key="4">
    <source>
        <dbReference type="ARBA" id="ARBA00004614"/>
    </source>
</evidence>
<accession>A0A9P6FZX6</accession>
<evidence type="ECO:0000256" key="10">
    <source>
        <dbReference type="ARBA" id="ARBA00022927"/>
    </source>
</evidence>
<dbReference type="PANTHER" id="PTHR15071:SF13">
    <property type="entry name" value="AUTOPHAGY-RELATED PROTEIN 27"/>
    <property type="match status" value="1"/>
</dbReference>
<evidence type="ECO:0000256" key="3">
    <source>
        <dbReference type="ARBA" id="ARBA00004472"/>
    </source>
</evidence>
<keyword evidence="9 19" id="KW-0732">Signal</keyword>
<evidence type="ECO:0000256" key="6">
    <source>
        <dbReference type="ARBA" id="ARBA00013776"/>
    </source>
</evidence>